<evidence type="ECO:0000256" key="1">
    <source>
        <dbReference type="ARBA" id="ARBA00009775"/>
    </source>
</evidence>
<dbReference type="Gene3D" id="3.30.300.110">
    <property type="entry name" value="Met-10+ protein-like domains"/>
    <property type="match status" value="1"/>
</dbReference>
<reference evidence="12 13" key="1">
    <citation type="submission" date="2018-05" db="EMBL/GenBank/DDBJ databases">
        <title>Whole genome sequencing for identification of molecular markers to develop diagnostic detection tools for the regulated plant pathogen Lachnellula willkommii.</title>
        <authorList>
            <person name="Giroux E."/>
            <person name="Bilodeau G."/>
        </authorList>
    </citation>
    <scope>NUCLEOTIDE SEQUENCE [LARGE SCALE GENOMIC DNA]</scope>
    <source>
        <strain evidence="12 13">CBS 625.97</strain>
    </source>
</reference>
<dbReference type="EMBL" id="QGMG01000155">
    <property type="protein sequence ID" value="TVY56507.1"/>
    <property type="molecule type" value="Genomic_DNA"/>
</dbReference>
<dbReference type="GO" id="GO:0052906">
    <property type="term" value="F:tRNA (guanine(37)-N1)-methyltransferase activity"/>
    <property type="evidence" value="ECO:0007669"/>
    <property type="project" value="UniProtKB-EC"/>
</dbReference>
<dbReference type="Pfam" id="PF02475">
    <property type="entry name" value="TRM5-TYW2_MTfase"/>
    <property type="match status" value="1"/>
</dbReference>
<dbReference type="PROSITE" id="PS51684">
    <property type="entry name" value="SAM_MT_TRM5_TYW2"/>
    <property type="match status" value="1"/>
</dbReference>
<dbReference type="InterPro" id="IPR025792">
    <property type="entry name" value="tRNA_Gua_MeTrfase_euk"/>
</dbReference>
<dbReference type="PANTHER" id="PTHR23245">
    <property type="entry name" value="TRNA METHYLTRANSFERASE"/>
    <property type="match status" value="1"/>
</dbReference>
<accession>A0A7D8YSY9</accession>
<proteinExistence type="inferred from homology"/>
<dbReference type="FunFam" id="3.30.300.110:FF:000001">
    <property type="entry name" value="tRNA (guanine(37)-N1)-methyltransferase"/>
    <property type="match status" value="1"/>
</dbReference>
<keyword evidence="13" id="KW-1185">Reference proteome</keyword>
<feature type="compositionally biased region" description="Basic residues" evidence="10">
    <location>
        <begin position="328"/>
        <end position="341"/>
    </location>
</feature>
<feature type="region of interest" description="Disordered" evidence="10">
    <location>
        <begin position="300"/>
        <end position="356"/>
    </location>
</feature>
<evidence type="ECO:0000313" key="12">
    <source>
        <dbReference type="EMBL" id="TVY56507.1"/>
    </source>
</evidence>
<dbReference type="GO" id="GO:0070901">
    <property type="term" value="P:mitochondrial tRNA methylation"/>
    <property type="evidence" value="ECO:0007669"/>
    <property type="project" value="TreeGrafter"/>
</dbReference>
<comment type="catalytic activity">
    <reaction evidence="9">
        <text>guanosine(37) in tRNA + S-adenosyl-L-methionine = N(1)-methylguanosine(37) in tRNA + S-adenosyl-L-homocysteine + H(+)</text>
        <dbReference type="Rhea" id="RHEA:36899"/>
        <dbReference type="Rhea" id="RHEA-COMP:10145"/>
        <dbReference type="Rhea" id="RHEA-COMP:10147"/>
        <dbReference type="ChEBI" id="CHEBI:15378"/>
        <dbReference type="ChEBI" id="CHEBI:57856"/>
        <dbReference type="ChEBI" id="CHEBI:59789"/>
        <dbReference type="ChEBI" id="CHEBI:73542"/>
        <dbReference type="ChEBI" id="CHEBI:74269"/>
        <dbReference type="EC" id="2.1.1.228"/>
    </reaction>
</comment>
<dbReference type="AlphaFoldDB" id="A0A7D8YSY9"/>
<protein>
    <submittedName>
        <fullName evidence="12">tRNA (Guanine(37)-N1)-methyltransferase</fullName>
    </submittedName>
</protein>
<keyword evidence="3 12" id="KW-0489">Methyltransferase</keyword>
<keyword evidence="2" id="KW-0963">Cytoplasm</keyword>
<comment type="similarity">
    <text evidence="1">Belongs to the class I-like SAM-binding methyltransferase superfamily. TRM5/TYW2 family.</text>
</comment>
<dbReference type="GO" id="GO:0002939">
    <property type="term" value="P:tRNA N1-guanine methylation"/>
    <property type="evidence" value="ECO:0007669"/>
    <property type="project" value="TreeGrafter"/>
</dbReference>
<feature type="non-terminal residue" evidence="12">
    <location>
        <position position="478"/>
    </location>
</feature>
<keyword evidence="5" id="KW-0949">S-adenosyl-L-methionine</keyword>
<dbReference type="GO" id="GO:0005759">
    <property type="term" value="C:mitochondrial matrix"/>
    <property type="evidence" value="ECO:0007669"/>
    <property type="project" value="TreeGrafter"/>
</dbReference>
<evidence type="ECO:0000256" key="6">
    <source>
        <dbReference type="ARBA" id="ARBA00022694"/>
    </source>
</evidence>
<dbReference type="OrthoDB" id="408788at2759"/>
<comment type="caution">
    <text evidence="12">The sequence shown here is derived from an EMBL/GenBank/DDBJ whole genome shotgun (WGS) entry which is preliminary data.</text>
</comment>
<feature type="compositionally biased region" description="Basic residues" evidence="10">
    <location>
        <begin position="306"/>
        <end position="317"/>
    </location>
</feature>
<evidence type="ECO:0000313" key="13">
    <source>
        <dbReference type="Proteomes" id="UP000481288"/>
    </source>
</evidence>
<gene>
    <name evidence="12" type="primary">trm5</name>
    <name evidence="12" type="ORF">LCER1_G003874</name>
</gene>
<evidence type="ECO:0000256" key="7">
    <source>
        <dbReference type="ARBA" id="ARBA00023128"/>
    </source>
</evidence>
<evidence type="ECO:0000256" key="3">
    <source>
        <dbReference type="ARBA" id="ARBA00022603"/>
    </source>
</evidence>
<evidence type="ECO:0000256" key="8">
    <source>
        <dbReference type="ARBA" id="ARBA00023242"/>
    </source>
</evidence>
<dbReference type="SUPFAM" id="SSF53335">
    <property type="entry name" value="S-adenosyl-L-methionine-dependent methyltransferases"/>
    <property type="match status" value="1"/>
</dbReference>
<dbReference type="Gene3D" id="3.40.50.150">
    <property type="entry name" value="Vaccinia Virus protein VP39"/>
    <property type="match status" value="1"/>
</dbReference>
<sequence length="478" mass="54505">MEDKKLLAEFDAMSLFRPPIVRSATAALDRSLFSKTFPIAAARVLNPKNITRIKVQLDKSHEVLNLERHKPVQIDPDPALASKGGKCLLLNPKVKPDDWNTWSKVLQEASEKDEIKVIPYDLVLDYDYWQYLDVMTSILPEDAQAEIPVGFTMVGHVAHLNIKEQYLPYKKIIAEVIVDKNPNILTVINKTDVVGTHSQFRTFGYEVLFGPDDMKVELGEGDCVFKFDYSKVYWNSRLQTEHKRLVDMFNPGEVVCDVMAGIGPFALPAGKKDVFVLANDLNPESYKYLKEGIIRNKVSLRNRPTLQRRRPHIHPTRSRPPPNPSRHLQQHNHAPHPRSKTFPRPPPPLPHALGAPTTRTLFLPPTISHFVMNLPADAISFLPSFNGLYYGHESLFAPQTATKLPLIHVHCFSTKSDDNVRETREICQRISESLGWVIEPGEHEMSVYEVRDVAPNKRMFCASFRLPREVAFRERGSW</sequence>
<dbReference type="InterPro" id="IPR056743">
    <property type="entry name" value="TRM5-TYW2-like_MTfase"/>
</dbReference>
<dbReference type="Pfam" id="PF25133">
    <property type="entry name" value="TYW2_N_2"/>
    <property type="match status" value="1"/>
</dbReference>
<dbReference type="InterPro" id="IPR056744">
    <property type="entry name" value="TRM5/TYW2-like_N"/>
</dbReference>
<evidence type="ECO:0000256" key="10">
    <source>
        <dbReference type="SAM" id="MobiDB-lite"/>
    </source>
</evidence>
<name>A0A7D8YSY9_9HELO</name>
<keyword evidence="8" id="KW-0539">Nucleus</keyword>
<keyword evidence="7" id="KW-0496">Mitochondrion</keyword>
<evidence type="ECO:0000256" key="5">
    <source>
        <dbReference type="ARBA" id="ARBA00022691"/>
    </source>
</evidence>
<evidence type="ECO:0000256" key="4">
    <source>
        <dbReference type="ARBA" id="ARBA00022679"/>
    </source>
</evidence>
<dbReference type="InterPro" id="IPR029063">
    <property type="entry name" value="SAM-dependent_MTases_sf"/>
</dbReference>
<feature type="domain" description="SAM-dependent methyltransferase TRM5/TYW2-type" evidence="11">
    <location>
        <begin position="151"/>
        <end position="468"/>
    </location>
</feature>
<dbReference type="HAMAP" id="MF_03152">
    <property type="entry name" value="TRM5"/>
    <property type="match status" value="1"/>
</dbReference>
<evidence type="ECO:0000256" key="2">
    <source>
        <dbReference type="ARBA" id="ARBA00022490"/>
    </source>
</evidence>
<dbReference type="InterPro" id="IPR030382">
    <property type="entry name" value="MeTrfase_TRM5/TYW2"/>
</dbReference>
<keyword evidence="4 12" id="KW-0808">Transferase</keyword>
<organism evidence="12 13">
    <name type="scientific">Lachnellula cervina</name>
    <dbReference type="NCBI Taxonomy" id="1316786"/>
    <lineage>
        <taxon>Eukaryota</taxon>
        <taxon>Fungi</taxon>
        <taxon>Dikarya</taxon>
        <taxon>Ascomycota</taxon>
        <taxon>Pezizomycotina</taxon>
        <taxon>Leotiomycetes</taxon>
        <taxon>Helotiales</taxon>
        <taxon>Lachnaceae</taxon>
        <taxon>Lachnellula</taxon>
    </lineage>
</organism>
<evidence type="ECO:0000259" key="11">
    <source>
        <dbReference type="PROSITE" id="PS51684"/>
    </source>
</evidence>
<dbReference type="PANTHER" id="PTHR23245:SF36">
    <property type="entry name" value="TRNA (GUANINE(37)-N1)-METHYLTRANSFERASE"/>
    <property type="match status" value="1"/>
</dbReference>
<evidence type="ECO:0000256" key="9">
    <source>
        <dbReference type="ARBA" id="ARBA00047783"/>
    </source>
</evidence>
<keyword evidence="6" id="KW-0819">tRNA processing</keyword>
<dbReference type="Proteomes" id="UP000481288">
    <property type="component" value="Unassembled WGS sequence"/>
</dbReference>